<proteinExistence type="predicted"/>
<evidence type="ECO:0000256" key="1">
    <source>
        <dbReference type="SAM" id="MobiDB-lite"/>
    </source>
</evidence>
<name>A0A3G5AIM5_9VIRU</name>
<feature type="region of interest" description="Disordered" evidence="1">
    <location>
        <begin position="506"/>
        <end position="540"/>
    </location>
</feature>
<feature type="compositionally biased region" description="Acidic residues" evidence="1">
    <location>
        <begin position="103"/>
        <end position="136"/>
    </location>
</feature>
<dbReference type="EMBL" id="MK072527">
    <property type="protein sequence ID" value="AYV87055.1"/>
    <property type="molecule type" value="Genomic_DNA"/>
</dbReference>
<feature type="region of interest" description="Disordered" evidence="1">
    <location>
        <begin position="99"/>
        <end position="143"/>
    </location>
</feature>
<feature type="compositionally biased region" description="Low complexity" evidence="1">
    <location>
        <begin position="507"/>
        <end position="517"/>
    </location>
</feature>
<evidence type="ECO:0000313" key="2">
    <source>
        <dbReference type="EMBL" id="AYV87055.1"/>
    </source>
</evidence>
<organism evidence="2">
    <name type="scientific">Sylvanvirus sp</name>
    <dbReference type="NCBI Taxonomy" id="2487774"/>
    <lineage>
        <taxon>Viruses</taxon>
    </lineage>
</organism>
<feature type="compositionally biased region" description="Basic and acidic residues" evidence="1">
    <location>
        <begin position="522"/>
        <end position="532"/>
    </location>
</feature>
<reference evidence="2" key="1">
    <citation type="submission" date="2018-10" db="EMBL/GenBank/DDBJ databases">
        <title>Hidden diversity of soil giant viruses.</title>
        <authorList>
            <person name="Schulz F."/>
            <person name="Alteio L."/>
            <person name="Goudeau D."/>
            <person name="Ryan E.M."/>
            <person name="Malmstrom R.R."/>
            <person name="Blanchard J."/>
            <person name="Woyke T."/>
        </authorList>
    </citation>
    <scope>NUCLEOTIDE SEQUENCE</scope>
    <source>
        <strain evidence="2">SYV1</strain>
    </source>
</reference>
<accession>A0A3G5AIM5</accession>
<protein>
    <submittedName>
        <fullName evidence="2">Uncharacterized protein</fullName>
    </submittedName>
</protein>
<sequence>MSISPSQLIQKALIKLNQINSIKLNQIKLKDNLDQLKLDVPIESIESTTSFQSNKCRKLNQLSEVNHFDQPHKSCQYNQPKLHTCDCCSEEYKTVTNRVNGDEYTDYDDDFESGDDEYDENDSDYFSDDGDEEDYDEHYSYQPDYDPDYNEDDENYHNVCENVGYDEDGNDIRAYSQLNITSWLFSQDLSTLITDIEMDTKIGHYEKYQATKKASKAGKIKITTSSNDPTIEEKSKSECEISNIMKHKQKIKDSLLVVYREREWTEYADVYRRSSQLQACTCNLLNGNRVDWFLPNIRLLFTRASRESTTPSTGWFQIDSLYDRTKSKGKLNNPSSNHRYRVWMDSLKVELSGIRLPFLFLDLANCWMHEDSIKIIYNSFKRAGHSVDWTFERIQGDRFGFELNTAKRQLQLGFVFITWPTTWKPRQIWSFHRSVSKWMITSLTALLYRLFRARPLDYVSSHQCISFEEQKRDKIAKHLEEVARQKQVTSKAIKVAKSIKCVKPAKSTKSTKQSTKSNKFANKTDKSTDKSIQDNSTKDNSVNSKLLAASSLTDTIEFDIETNKIKVTDLTSHSPSISYSTPIAQTDNKSNSKRIIDNRQTIKHELDVSDSHLVIRSLIESSVQKQLNQVHQDTHQNEETQVGCREHVPTSEFIDTTKKIVEETSMKQTSKILNLGMSEKDIQPSVLISSPTLENMKTLNAKNGTTSSIKSVNSLEHTMNHLSELEKIIPLNRLDLHELTDDSLYVHDVLNKRITNVSTSSQSMSMSPSFLHNSVYNLPIQSSIKSPITPCKNLLSDEYRIHFELLRISNAAYSISLSPFGSFSFLDTFI</sequence>
<gene>
    <name evidence="2" type="ORF">Sylvanvirus21_7</name>
</gene>